<keyword evidence="2 4" id="KW-0378">Hydrolase</keyword>
<reference evidence="5 6" key="1">
    <citation type="submission" date="2022-08" db="EMBL/GenBank/DDBJ databases">
        <title>Proteogenomics of the novel Dehalobacterium formicoaceticum strain EZ94 highlights a key role of methyltransferases during anaerobic dichloromethane degradation.</title>
        <authorList>
            <person name="Wasmund K."/>
        </authorList>
    </citation>
    <scope>NUCLEOTIDE SEQUENCE [LARGE SCALE GENOMIC DNA]</scope>
    <source>
        <strain evidence="5 6">EZ94</strain>
    </source>
</reference>
<keyword evidence="3 4" id="KW-0865">Zymogen</keyword>
<dbReference type="NCBIfam" id="TIGR01441">
    <property type="entry name" value="GPR"/>
    <property type="match status" value="1"/>
</dbReference>
<evidence type="ECO:0000256" key="2">
    <source>
        <dbReference type="ARBA" id="ARBA00022801"/>
    </source>
</evidence>
<comment type="PTM">
    <text evidence="4">Autoproteolytically processed. The inactive tetrameric zymogen termed p46 autoprocesses to a smaller form termed p41, which is active only during spore germination.</text>
</comment>
<dbReference type="InterPro" id="IPR023430">
    <property type="entry name" value="Pept_HybD-like_dom_sf"/>
</dbReference>
<dbReference type="PIRSF" id="PIRSF019549">
    <property type="entry name" value="Peptidase_A25"/>
    <property type="match status" value="1"/>
</dbReference>
<comment type="subunit">
    <text evidence="4">Homotetramer.</text>
</comment>
<dbReference type="SUPFAM" id="SSF53163">
    <property type="entry name" value="HybD-like"/>
    <property type="match status" value="1"/>
</dbReference>
<feature type="propeptide" id="PRO_5044927829" evidence="4">
    <location>
        <begin position="1"/>
        <end position="15"/>
    </location>
</feature>
<evidence type="ECO:0000256" key="4">
    <source>
        <dbReference type="HAMAP-Rule" id="MF_00626"/>
    </source>
</evidence>
<dbReference type="Proteomes" id="UP001524944">
    <property type="component" value="Unassembled WGS sequence"/>
</dbReference>
<evidence type="ECO:0000313" key="6">
    <source>
        <dbReference type="Proteomes" id="UP001524944"/>
    </source>
</evidence>
<keyword evidence="6" id="KW-1185">Reference proteome</keyword>
<gene>
    <name evidence="4 5" type="primary">gpr</name>
    <name evidence="5" type="ORF">NVS47_12405</name>
</gene>
<dbReference type="Gene3D" id="3.40.50.1450">
    <property type="entry name" value="HybD-like"/>
    <property type="match status" value="1"/>
</dbReference>
<evidence type="ECO:0000256" key="1">
    <source>
        <dbReference type="ARBA" id="ARBA00022670"/>
    </source>
</evidence>
<sequence length="328" mass="35218">MRTLEAFNKLGISLDLALEAHELLRGATKEEIPGVQEDKESYDYAEVTTVTILNDQGAQIMGKPMGTYITIEAPRIRFESKEIMDDISELLGKKLETLLKIPPDSPILVIGLGNWNATPDALGPNVIDATMATRHLFQYAPEVVGEGLRPVCALAPGVLGITGIETAEIIKGVVERVKPSLIIAIDALAAANISRISTTIQLADTGINPGSGLGNKRIGINQESMGVPVIAIGVPTVVHASVIVHEALSNLNEKWSGNVMTATYAQKITPDLSRELSQSIFQPFEGNLVVTPKEIDDLILNVSKIIAAGISQGMHPGINRGNYQQYLQ</sequence>
<dbReference type="GO" id="GO:0016787">
    <property type="term" value="F:hydrolase activity"/>
    <property type="evidence" value="ECO:0007669"/>
    <property type="project" value="UniProtKB-KW"/>
</dbReference>
<comment type="catalytic activity">
    <reaction evidence="4">
        <text>Endopeptidase action with P4 Glu or Asp, P1 preferably Glu &gt; Asp, P1' hydrophobic and P2' Ala.</text>
        <dbReference type="EC" id="3.4.24.78"/>
    </reaction>
</comment>
<dbReference type="EC" id="3.4.24.78" evidence="4"/>
<comment type="similarity">
    <text evidence="4">Belongs to the peptidase A25 family.</text>
</comment>
<accession>A0ABT1Y5Z2</accession>
<evidence type="ECO:0000256" key="3">
    <source>
        <dbReference type="ARBA" id="ARBA00023145"/>
    </source>
</evidence>
<protein>
    <recommendedName>
        <fullName evidence="4">Germination protease</fullName>
        <ecNumber evidence="4">3.4.24.78</ecNumber>
    </recommendedName>
    <alternativeName>
        <fullName evidence="4">GPR endopeptidase</fullName>
    </alternativeName>
    <alternativeName>
        <fullName evidence="4">Germination proteinase</fullName>
    </alternativeName>
    <alternativeName>
        <fullName evidence="4">Spore protease</fullName>
    </alternativeName>
</protein>
<keyword evidence="1 4" id="KW-0645">Protease</keyword>
<organism evidence="5 6">
    <name type="scientific">Dehalobacterium formicoaceticum</name>
    <dbReference type="NCBI Taxonomy" id="51515"/>
    <lineage>
        <taxon>Bacteria</taxon>
        <taxon>Bacillati</taxon>
        <taxon>Bacillota</taxon>
        <taxon>Clostridia</taxon>
        <taxon>Eubacteriales</taxon>
        <taxon>Peptococcaceae</taxon>
        <taxon>Dehalobacterium</taxon>
    </lineage>
</organism>
<dbReference type="RefSeq" id="WP_089611781.1">
    <property type="nucleotide sequence ID" value="NZ_CP022121.1"/>
</dbReference>
<dbReference type="InterPro" id="IPR005080">
    <property type="entry name" value="Peptidase_A25"/>
</dbReference>
<dbReference type="Pfam" id="PF03418">
    <property type="entry name" value="Peptidase_A25"/>
    <property type="match status" value="2"/>
</dbReference>
<dbReference type="EMBL" id="JANPWE010000006">
    <property type="protein sequence ID" value="MCR6546304.1"/>
    <property type="molecule type" value="Genomic_DNA"/>
</dbReference>
<name>A0ABT1Y5Z2_9FIRM</name>
<comment type="caution">
    <text evidence="5">The sequence shown here is derived from an EMBL/GenBank/DDBJ whole genome shotgun (WGS) entry which is preliminary data.</text>
</comment>
<feature type="chain" id="PRO_5044927830" description="Germination protease" evidence="4">
    <location>
        <begin position="16"/>
        <end position="328"/>
    </location>
</feature>
<dbReference type="HAMAP" id="MF_00626">
    <property type="entry name" value="Germination_prot"/>
    <property type="match status" value="1"/>
</dbReference>
<evidence type="ECO:0000313" key="5">
    <source>
        <dbReference type="EMBL" id="MCR6546304.1"/>
    </source>
</evidence>
<proteinExistence type="inferred from homology"/>
<comment type="function">
    <text evidence="4">Initiates the rapid degradation of small, acid-soluble proteins during spore germination.</text>
</comment>